<gene>
    <name evidence="1" type="ORF">COV30_02245</name>
</gene>
<reference evidence="1 2" key="1">
    <citation type="submission" date="2017-09" db="EMBL/GenBank/DDBJ databases">
        <title>Depth-based differentiation of microbial function through sediment-hosted aquifers and enrichment of novel symbionts in the deep terrestrial subsurface.</title>
        <authorList>
            <person name="Probst A.J."/>
            <person name="Ladd B."/>
            <person name="Jarett J.K."/>
            <person name="Geller-Mcgrath D.E."/>
            <person name="Sieber C.M."/>
            <person name="Emerson J.B."/>
            <person name="Anantharaman K."/>
            <person name="Thomas B.C."/>
            <person name="Malmstrom R."/>
            <person name="Stieglmeier M."/>
            <person name="Klingl A."/>
            <person name="Woyke T."/>
            <person name="Ryan C.M."/>
            <person name="Banfield J.F."/>
        </authorList>
    </citation>
    <scope>NUCLEOTIDE SEQUENCE [LARGE SCALE GENOMIC DNA]</scope>
    <source>
        <strain evidence="1">CG10_big_fil_rev_8_21_14_0_10_37_15</strain>
    </source>
</reference>
<sequence length="328" mass="38646">MNHLSNPILATLIYYDIFNFPLTMLEVHKYLINPARLSKNAVVKTISLNQVLENLENLIQSRLIGSKNGFYFLSGRDFLCEIRIEREKKAAQKWKKFLKIGKWFQAVPYLRAILASGSLALNNTEEESDFDVLSVAKSGRLYTCRIFLSFVASLFKARRTRYQISAPDKFCFNHYIVDGNLNIKHESLFNAQTYVNLKPVFIEDELFENFYASNLWLNKYVYNFRPEKMFVRRSVRPSLVLRLVAAFGEFVLNNKFGDFLEKILKKYQHRRIKLNPVTYEKGGRIVFNDDELEFHPRSFEAKALTRYNEFLKRFRILFSEEEKDSGLE</sequence>
<dbReference type="Proteomes" id="UP000230208">
    <property type="component" value="Unassembled WGS sequence"/>
</dbReference>
<evidence type="ECO:0000313" key="1">
    <source>
        <dbReference type="EMBL" id="PIR41725.1"/>
    </source>
</evidence>
<dbReference type="AlphaFoldDB" id="A0A2H0R7C5"/>
<evidence type="ECO:0008006" key="3">
    <source>
        <dbReference type="Google" id="ProtNLM"/>
    </source>
</evidence>
<comment type="caution">
    <text evidence="1">The sequence shown here is derived from an EMBL/GenBank/DDBJ whole genome shotgun (WGS) entry which is preliminary data.</text>
</comment>
<evidence type="ECO:0000313" key="2">
    <source>
        <dbReference type="Proteomes" id="UP000230208"/>
    </source>
</evidence>
<dbReference type="EMBL" id="PCXP01000024">
    <property type="protein sequence ID" value="PIR41725.1"/>
    <property type="molecule type" value="Genomic_DNA"/>
</dbReference>
<proteinExistence type="predicted"/>
<protein>
    <recommendedName>
        <fullName evidence="3">Polymerase nucleotidyl transferase domain-containing protein</fullName>
    </recommendedName>
</protein>
<name>A0A2H0R7C5_9BACT</name>
<accession>A0A2H0R7C5</accession>
<organism evidence="1 2">
    <name type="scientific">Candidatus Yanofskybacteria bacterium CG10_big_fil_rev_8_21_14_0_10_37_15</name>
    <dbReference type="NCBI Taxonomy" id="1975097"/>
    <lineage>
        <taxon>Bacteria</taxon>
        <taxon>Candidatus Yanofskyibacteriota</taxon>
    </lineage>
</organism>